<dbReference type="PANTHER" id="PTHR39639">
    <property type="entry name" value="CHROMOSOME 16, WHOLE GENOME SHOTGUN SEQUENCE"/>
    <property type="match status" value="1"/>
</dbReference>
<organism evidence="2 3">
    <name type="scientific">Agrobacterium tumefaciens</name>
    <dbReference type="NCBI Taxonomy" id="358"/>
    <lineage>
        <taxon>Bacteria</taxon>
        <taxon>Pseudomonadati</taxon>
        <taxon>Pseudomonadota</taxon>
        <taxon>Alphaproteobacteria</taxon>
        <taxon>Hyphomicrobiales</taxon>
        <taxon>Rhizobiaceae</taxon>
        <taxon>Rhizobium/Agrobacterium group</taxon>
        <taxon>Agrobacterium</taxon>
        <taxon>Agrobacterium tumefaciens complex</taxon>
    </lineage>
</organism>
<evidence type="ECO:0000313" key="3">
    <source>
        <dbReference type="Proteomes" id="UP001265315"/>
    </source>
</evidence>
<dbReference type="PANTHER" id="PTHR39639:SF1">
    <property type="entry name" value="DUF262 DOMAIN-CONTAINING PROTEIN"/>
    <property type="match status" value="1"/>
</dbReference>
<evidence type="ECO:0000313" key="2">
    <source>
        <dbReference type="EMBL" id="MDR6705147.1"/>
    </source>
</evidence>
<proteinExistence type="predicted"/>
<dbReference type="Proteomes" id="UP001265315">
    <property type="component" value="Unassembled WGS sequence"/>
</dbReference>
<feature type="domain" description="GmrSD restriction endonucleases N-terminal" evidence="1">
    <location>
        <begin position="49"/>
        <end position="197"/>
    </location>
</feature>
<dbReference type="AlphaFoldDB" id="A0AAW8M1S6"/>
<dbReference type="RefSeq" id="WP_209689687.1">
    <property type="nucleotide sequence ID" value="NZ_JAGIPM010000008.1"/>
</dbReference>
<dbReference type="EMBL" id="JAVDSW010000007">
    <property type="protein sequence ID" value="MDR6705147.1"/>
    <property type="molecule type" value="Genomic_DNA"/>
</dbReference>
<sequence length="393" mass="44952">MADNEGNEPSENVTLVSGGVTESDLTILAADIQKMVVAPSDWTIAVLVDLLKKNKIDLQPNYQRRVAWDEKKMSRFIESLFLRLPVPQIVLAEMKPGRFAVIDGKQRMNSIARFCLDRDQPLRLENCEYRKELNGHTYEDLANNPKLEEAMDAFQSHTVRTIVIKNWSSDELLYLLFLRLNQNSVTLSPQELRRALFPGAFMNWLDDKTAASEGMKTIFTKVPDFRMRDMEVATRHLAFRMKTETYAGNMKQFLDSATEDFSQNWKTRESELEDEWLNYESAIALTREIFGANAFQSYVSGKYQTTKNRAVMDIMTYYFAVPEVRAATAGKHPAIKSAFEQLCTSNNAFLLALQTSTKTLKATSERFHDWADELTKILGNVVTELPLARNPKE</sequence>
<protein>
    <recommendedName>
        <fullName evidence="1">GmrSD restriction endonucleases N-terminal domain-containing protein</fullName>
    </recommendedName>
</protein>
<evidence type="ECO:0000259" key="1">
    <source>
        <dbReference type="Pfam" id="PF03235"/>
    </source>
</evidence>
<dbReference type="InterPro" id="IPR004919">
    <property type="entry name" value="GmrSD_N"/>
</dbReference>
<gene>
    <name evidence="2" type="ORF">J2W61_005022</name>
</gene>
<comment type="caution">
    <text evidence="2">The sequence shown here is derived from an EMBL/GenBank/DDBJ whole genome shotgun (WGS) entry which is preliminary data.</text>
</comment>
<dbReference type="Pfam" id="PF03235">
    <property type="entry name" value="GmrSD_N"/>
    <property type="match status" value="1"/>
</dbReference>
<accession>A0AAW8M1S6</accession>
<name>A0AAW8M1S6_AGRTU</name>
<reference evidence="2" key="1">
    <citation type="submission" date="2023-07" db="EMBL/GenBank/DDBJ databases">
        <title>Sorghum-associated microbial communities from plants grown in Nebraska, USA.</title>
        <authorList>
            <person name="Schachtman D."/>
        </authorList>
    </citation>
    <scope>NUCLEOTIDE SEQUENCE</scope>
    <source>
        <strain evidence="2">1457</strain>
    </source>
</reference>